<comment type="caution">
    <text evidence="1">The sequence shown here is derived from an EMBL/GenBank/DDBJ whole genome shotgun (WGS) entry which is preliminary data.</text>
</comment>
<dbReference type="AlphaFoldDB" id="A0A9Q1M895"/>
<gene>
    <name evidence="1" type="ORF">K7X08_024671</name>
</gene>
<keyword evidence="2" id="KW-1185">Reference proteome</keyword>
<evidence type="ECO:0000313" key="2">
    <source>
        <dbReference type="Proteomes" id="UP001152561"/>
    </source>
</evidence>
<organism evidence="1 2">
    <name type="scientific">Anisodus acutangulus</name>
    <dbReference type="NCBI Taxonomy" id="402998"/>
    <lineage>
        <taxon>Eukaryota</taxon>
        <taxon>Viridiplantae</taxon>
        <taxon>Streptophyta</taxon>
        <taxon>Embryophyta</taxon>
        <taxon>Tracheophyta</taxon>
        <taxon>Spermatophyta</taxon>
        <taxon>Magnoliopsida</taxon>
        <taxon>eudicotyledons</taxon>
        <taxon>Gunneridae</taxon>
        <taxon>Pentapetalae</taxon>
        <taxon>asterids</taxon>
        <taxon>lamiids</taxon>
        <taxon>Solanales</taxon>
        <taxon>Solanaceae</taxon>
        <taxon>Solanoideae</taxon>
        <taxon>Hyoscyameae</taxon>
        <taxon>Anisodus</taxon>
    </lineage>
</organism>
<sequence>MDLGFGGRSKTSAKDCQNSWWKANLLEHHKCSVTGKKIQEGKVVFLRRFFIAVPISSINNRGISKSGSPGKGSRFPEKVVAVDNVQGDGSMRGSSTSAIDHSLLRLVLEDTGRNQHRPFKFYDYMAEHVGFADAVKNCWKSYSVHPSLSQVWKQLMRVKKGMELSRQKEFQGEEEKIADIRQKLLWVQGLTADGNHQELVHGEKELRKEHEKWTNIKESVWKQKSRVQRLK</sequence>
<evidence type="ECO:0000313" key="1">
    <source>
        <dbReference type="EMBL" id="KAJ8553993.1"/>
    </source>
</evidence>
<proteinExistence type="predicted"/>
<dbReference type="Proteomes" id="UP001152561">
    <property type="component" value="Unassembled WGS sequence"/>
</dbReference>
<dbReference type="OrthoDB" id="1747765at2759"/>
<name>A0A9Q1M895_9SOLA</name>
<dbReference type="EMBL" id="JAJAGQ010000009">
    <property type="protein sequence ID" value="KAJ8553993.1"/>
    <property type="molecule type" value="Genomic_DNA"/>
</dbReference>
<reference evidence="2" key="1">
    <citation type="journal article" date="2023" name="Proc. Natl. Acad. Sci. U.S.A.">
        <title>Genomic and structural basis for evolution of tropane alkaloid biosynthesis.</title>
        <authorList>
            <person name="Wanga Y.-J."/>
            <person name="Taina T."/>
            <person name="Yua J.-Y."/>
            <person name="Lia J."/>
            <person name="Xua B."/>
            <person name="Chenc J."/>
            <person name="D'Auriad J.C."/>
            <person name="Huanga J.-P."/>
            <person name="Huanga S.-X."/>
        </authorList>
    </citation>
    <scope>NUCLEOTIDE SEQUENCE [LARGE SCALE GENOMIC DNA]</scope>
    <source>
        <strain evidence="2">cv. KIB-2019</strain>
    </source>
</reference>
<accession>A0A9Q1M895</accession>
<protein>
    <submittedName>
        <fullName evidence="1">Uncharacterized protein</fullName>
    </submittedName>
</protein>